<evidence type="ECO:0000256" key="22">
    <source>
        <dbReference type="ARBA" id="ARBA00047916"/>
    </source>
</evidence>
<keyword evidence="14" id="KW-0443">Lipid metabolism</keyword>
<evidence type="ECO:0000313" key="34">
    <source>
        <dbReference type="Proteomes" id="UP001195483"/>
    </source>
</evidence>
<evidence type="ECO:0000256" key="12">
    <source>
        <dbReference type="ARBA" id="ARBA00022990"/>
    </source>
</evidence>
<evidence type="ECO:0000256" key="9">
    <source>
        <dbReference type="ARBA" id="ARBA00022827"/>
    </source>
</evidence>
<feature type="domain" description="ACAD9/ACADV-like C-terminal" evidence="32">
    <location>
        <begin position="505"/>
        <end position="622"/>
    </location>
</feature>
<gene>
    <name evidence="33" type="ORF">CHS0354_034915</name>
</gene>
<organism evidence="33 34">
    <name type="scientific">Potamilus streckersoni</name>
    <dbReference type="NCBI Taxonomy" id="2493646"/>
    <lineage>
        <taxon>Eukaryota</taxon>
        <taxon>Metazoa</taxon>
        <taxon>Spiralia</taxon>
        <taxon>Lophotrochozoa</taxon>
        <taxon>Mollusca</taxon>
        <taxon>Bivalvia</taxon>
        <taxon>Autobranchia</taxon>
        <taxon>Heteroconchia</taxon>
        <taxon>Palaeoheterodonta</taxon>
        <taxon>Unionida</taxon>
        <taxon>Unionoidea</taxon>
        <taxon>Unionidae</taxon>
        <taxon>Ambleminae</taxon>
        <taxon>Lampsilini</taxon>
        <taxon>Potamilus</taxon>
    </lineage>
</organism>
<evidence type="ECO:0000256" key="21">
    <source>
        <dbReference type="ARBA" id="ARBA00047893"/>
    </source>
</evidence>
<dbReference type="InterPro" id="IPR046373">
    <property type="entry name" value="Acyl-CoA_Oxase/DH_mid-dom_sf"/>
</dbReference>
<dbReference type="Proteomes" id="UP001195483">
    <property type="component" value="Unassembled WGS sequence"/>
</dbReference>
<evidence type="ECO:0000256" key="8">
    <source>
        <dbReference type="ARBA" id="ARBA00022799"/>
    </source>
</evidence>
<dbReference type="FunFam" id="2.40.110.10:FF:000006">
    <property type="entry name" value="very long-chain specific acyl-CoA dehydrogenase, mitochondrial"/>
    <property type="match status" value="1"/>
</dbReference>
<dbReference type="InterPro" id="IPR013786">
    <property type="entry name" value="AcylCoA_DH/ox_N"/>
</dbReference>
<evidence type="ECO:0000259" key="32">
    <source>
        <dbReference type="Pfam" id="PF21343"/>
    </source>
</evidence>
<reference evidence="33" key="1">
    <citation type="journal article" date="2021" name="Genome Biol. Evol.">
        <title>A High-Quality Reference Genome for a Parasitic Bivalve with Doubly Uniparental Inheritance (Bivalvia: Unionida).</title>
        <authorList>
            <person name="Smith C.H."/>
        </authorList>
    </citation>
    <scope>NUCLEOTIDE SEQUENCE</scope>
    <source>
        <strain evidence="33">CHS0354</strain>
    </source>
</reference>
<dbReference type="PROSITE" id="PS00073">
    <property type="entry name" value="ACYL_COA_DH_2"/>
    <property type="match status" value="1"/>
</dbReference>
<dbReference type="PANTHER" id="PTHR43884">
    <property type="entry name" value="ACYL-COA DEHYDROGENASE"/>
    <property type="match status" value="1"/>
</dbReference>
<evidence type="ECO:0000256" key="1">
    <source>
        <dbReference type="ARBA" id="ARBA00001974"/>
    </source>
</evidence>
<reference evidence="33" key="2">
    <citation type="journal article" date="2021" name="Genome Biol. Evol.">
        <title>Developing a high-quality reference genome for a parasitic bivalve with doubly uniparental inheritance (Bivalvia: Unionida).</title>
        <authorList>
            <person name="Smith C.H."/>
        </authorList>
    </citation>
    <scope>NUCLEOTIDE SEQUENCE</scope>
    <source>
        <strain evidence="33">CHS0354</strain>
        <tissue evidence="33">Mantle</tissue>
    </source>
</reference>
<keyword evidence="15" id="KW-0496">Mitochondrion</keyword>
<dbReference type="InterPro" id="IPR049448">
    <property type="entry name" value="ACAD9/ACADV-like_C"/>
</dbReference>
<dbReference type="Pfam" id="PF02771">
    <property type="entry name" value="Acyl-CoA_dh_N"/>
    <property type="match status" value="1"/>
</dbReference>
<dbReference type="CDD" id="cd01161">
    <property type="entry name" value="VLCAD"/>
    <property type="match status" value="1"/>
</dbReference>
<comment type="catalytic activity">
    <reaction evidence="24">
        <text>tetradecanoyl-CoA + oxidized [electron-transfer flavoprotein] + H(+) = (2E)-tetradecenoyl-CoA + reduced [electron-transfer flavoprotein]</text>
        <dbReference type="Rhea" id="RHEA:47316"/>
        <dbReference type="Rhea" id="RHEA-COMP:10685"/>
        <dbReference type="Rhea" id="RHEA-COMP:10686"/>
        <dbReference type="ChEBI" id="CHEBI:15378"/>
        <dbReference type="ChEBI" id="CHEBI:57385"/>
        <dbReference type="ChEBI" id="CHEBI:57692"/>
        <dbReference type="ChEBI" id="CHEBI:58307"/>
        <dbReference type="ChEBI" id="CHEBI:61405"/>
    </reaction>
    <physiologicalReaction direction="left-to-right" evidence="24">
        <dbReference type="Rhea" id="RHEA:47317"/>
    </physiologicalReaction>
</comment>
<evidence type="ECO:0000256" key="10">
    <source>
        <dbReference type="ARBA" id="ARBA00022832"/>
    </source>
</evidence>
<comment type="catalytic activity">
    <reaction evidence="25">
        <text>a very-long-chain 2,3-saturated fatty acyl-CoA + oxidized [electron-transfer flavoprotein] + H(+) = a very-long-chain (2E)-enoyl-CoA + reduced [electron-transfer flavoprotein]</text>
        <dbReference type="Rhea" id="RHEA:19181"/>
        <dbReference type="Rhea" id="RHEA-COMP:10685"/>
        <dbReference type="Rhea" id="RHEA-COMP:10686"/>
        <dbReference type="ChEBI" id="CHEBI:15378"/>
        <dbReference type="ChEBI" id="CHEBI:57692"/>
        <dbReference type="ChEBI" id="CHEBI:58307"/>
        <dbReference type="ChEBI" id="CHEBI:83724"/>
        <dbReference type="ChEBI" id="CHEBI:83728"/>
        <dbReference type="EC" id="1.3.8.9"/>
    </reaction>
    <physiologicalReaction direction="left-to-right" evidence="25">
        <dbReference type="Rhea" id="RHEA:19182"/>
    </physiologicalReaction>
</comment>
<dbReference type="Pfam" id="PF00441">
    <property type="entry name" value="Acyl-CoA_dh_1"/>
    <property type="match status" value="1"/>
</dbReference>
<dbReference type="Gene3D" id="1.10.540.10">
    <property type="entry name" value="Acyl-CoA dehydrogenase/oxidase, N-terminal domain"/>
    <property type="match status" value="1"/>
</dbReference>
<comment type="caution">
    <text evidence="33">The sequence shown here is derived from an EMBL/GenBank/DDBJ whole genome shotgun (WGS) entry which is preliminary data.</text>
</comment>
<evidence type="ECO:0000256" key="20">
    <source>
        <dbReference type="ARBA" id="ARBA00046812"/>
    </source>
</evidence>
<evidence type="ECO:0000256" key="26">
    <source>
        <dbReference type="ARBA" id="ARBA00049140"/>
    </source>
</evidence>
<evidence type="ECO:0000256" key="17">
    <source>
        <dbReference type="ARBA" id="ARBA00039034"/>
    </source>
</evidence>
<keyword evidence="7" id="KW-0999">Mitochondrion inner membrane</keyword>
<dbReference type="AlphaFoldDB" id="A0AAE0VTD3"/>
<keyword evidence="6 28" id="KW-0285">Flavoprotein</keyword>
<evidence type="ECO:0000256" key="7">
    <source>
        <dbReference type="ARBA" id="ARBA00022792"/>
    </source>
</evidence>
<protein>
    <recommendedName>
        <fullName evidence="18">Very long-chain specific acyl-CoA dehydrogenase, mitochondrial</fullName>
        <ecNumber evidence="17">1.3.8.9</ecNumber>
    </recommendedName>
</protein>
<keyword evidence="13 28" id="KW-0560">Oxidoreductase</keyword>
<keyword evidence="8" id="KW-0702">S-nitrosylation</keyword>
<dbReference type="EC" id="1.3.8.9" evidence="17"/>
<evidence type="ECO:0000256" key="18">
    <source>
        <dbReference type="ARBA" id="ARBA00040902"/>
    </source>
</evidence>
<dbReference type="InterPro" id="IPR009075">
    <property type="entry name" value="AcylCo_DH/oxidase_C"/>
</dbReference>
<proteinExistence type="inferred from homology"/>
<evidence type="ECO:0000259" key="29">
    <source>
        <dbReference type="Pfam" id="PF00441"/>
    </source>
</evidence>
<keyword evidence="5" id="KW-0597">Phosphoprotein</keyword>
<sequence>MLRLVSRFHSVLKSSAVGRSLYPSWTSSGSIISNFQRRCASSEPKESTSFCMNLFRGQIKADQVFPFPEVMTPEQKQTLQMLLDPTAKFFEEQNDALKNDSLEKVDEPTLQGLKELGAFGLQVSVDHGGLGLSNTQYARLVEIVGAHDLGIGITLGAHQSIGFKGILLFGTPEQKAKYLPRLASGEDIAAYCLTEPASGSDASSIRTRAVLSQDGKHYILNGSKIWISNGGLAEIFTVFAQTPYKDEKSGETMDKITAFIVERKFGGVSNGPPEKKMGIKCSNTAEVYFEDVKVPLENVLGGVGNGFKVAMNILNNGRFGMAAALSGTMRYCISKAVEHASNRTQFGRKIDSYGTIQEKIARMVLKLYVTESMAYMISGNMDQGSKEFQIEAAISKVYASESAWFCADEAIQILGGMGYMKETGLERVMRDIRIFRIFEGTNDILRLFVALTGIQYAGNYLKQLQKAMKNPSANLGILLGAGSERVKRAMGIKSGTSLGPYVHSSLKDSAELASVAIGSFGSVIENILIKEGKKIIDQQFVLNRIAESAIDIYGMVAVLSRASRSLNQDAPTAKHELMLCQVFCEEASGRIKANLHNATSSQSNKLFSQLSQISTEVVQNGGPLQQHPLGF</sequence>
<evidence type="ECO:0000256" key="13">
    <source>
        <dbReference type="ARBA" id="ARBA00023002"/>
    </source>
</evidence>
<dbReference type="InterPro" id="IPR009100">
    <property type="entry name" value="AcylCoA_DH/oxidase_NM_dom_sf"/>
</dbReference>
<keyword evidence="12" id="KW-0007">Acetylation</keyword>
<accession>A0AAE0VTD3</accession>
<dbReference type="Pfam" id="PF02770">
    <property type="entry name" value="Acyl-CoA_dh_M"/>
    <property type="match status" value="1"/>
</dbReference>
<keyword evidence="16" id="KW-0472">Membrane</keyword>
<evidence type="ECO:0000256" key="2">
    <source>
        <dbReference type="ARBA" id="ARBA00004637"/>
    </source>
</evidence>
<dbReference type="InterPro" id="IPR037069">
    <property type="entry name" value="AcylCoA_DH/ox_N_sf"/>
</dbReference>
<evidence type="ECO:0000256" key="28">
    <source>
        <dbReference type="RuleBase" id="RU362125"/>
    </source>
</evidence>
<comment type="catalytic activity">
    <reaction evidence="22">
        <text>oxidized [electron-transfer flavoprotein] + hexadecanoyl-CoA + H(+) = (2E)-hexadecenoyl-CoA + reduced [electron-transfer flavoprotein]</text>
        <dbReference type="Rhea" id="RHEA:43448"/>
        <dbReference type="Rhea" id="RHEA-COMP:10685"/>
        <dbReference type="Rhea" id="RHEA-COMP:10686"/>
        <dbReference type="ChEBI" id="CHEBI:15378"/>
        <dbReference type="ChEBI" id="CHEBI:57379"/>
        <dbReference type="ChEBI" id="CHEBI:57692"/>
        <dbReference type="ChEBI" id="CHEBI:58307"/>
        <dbReference type="ChEBI" id="CHEBI:61526"/>
    </reaction>
    <physiologicalReaction direction="left-to-right" evidence="22">
        <dbReference type="Rhea" id="RHEA:43449"/>
    </physiologicalReaction>
</comment>
<feature type="domain" description="Acyl-CoA oxidase/dehydrogenase middle" evidence="30">
    <location>
        <begin position="190"/>
        <end position="292"/>
    </location>
</feature>
<dbReference type="GO" id="GO:0005743">
    <property type="term" value="C:mitochondrial inner membrane"/>
    <property type="evidence" value="ECO:0007669"/>
    <property type="project" value="UniProtKB-SubCell"/>
</dbReference>
<evidence type="ECO:0000256" key="19">
    <source>
        <dbReference type="ARBA" id="ARBA00045422"/>
    </source>
</evidence>
<keyword evidence="11" id="KW-0809">Transit peptide</keyword>
<dbReference type="GO" id="GO:0006631">
    <property type="term" value="P:fatty acid metabolic process"/>
    <property type="evidence" value="ECO:0007669"/>
    <property type="project" value="UniProtKB-KW"/>
</dbReference>
<dbReference type="GO" id="GO:0000062">
    <property type="term" value="F:fatty-acyl-CoA binding"/>
    <property type="evidence" value="ECO:0007669"/>
    <property type="project" value="TreeGrafter"/>
</dbReference>
<dbReference type="PROSITE" id="PS00072">
    <property type="entry name" value="ACYL_COA_DH_1"/>
    <property type="match status" value="1"/>
</dbReference>
<feature type="domain" description="Acyl-CoA dehydrogenase/oxidase N-terminal" evidence="31">
    <location>
        <begin position="78"/>
        <end position="186"/>
    </location>
</feature>
<dbReference type="EMBL" id="JAEAOA010002053">
    <property type="protein sequence ID" value="KAK3589903.1"/>
    <property type="molecule type" value="Genomic_DNA"/>
</dbReference>
<name>A0AAE0VTD3_9BIVA</name>
<dbReference type="SUPFAM" id="SSF47203">
    <property type="entry name" value="Acyl-CoA dehydrogenase C-terminal domain-like"/>
    <property type="match status" value="2"/>
</dbReference>
<dbReference type="Pfam" id="PF21343">
    <property type="entry name" value="ACAD9-ACADV_C"/>
    <property type="match status" value="1"/>
</dbReference>
<dbReference type="InterPro" id="IPR006091">
    <property type="entry name" value="Acyl-CoA_Oxase/DH_mid-dom"/>
</dbReference>
<dbReference type="FunFam" id="1.10.540.10:FF:000001">
    <property type="entry name" value="Very long-chain-specific acyl-CoA dehydrogenase, mitochondrial"/>
    <property type="match status" value="1"/>
</dbReference>
<feature type="domain" description="Acyl-CoA dehydrogenase/oxidase C-terminal" evidence="29">
    <location>
        <begin position="304"/>
        <end position="450"/>
    </location>
</feature>
<evidence type="ECO:0000256" key="27">
    <source>
        <dbReference type="ARBA" id="ARBA00049224"/>
    </source>
</evidence>
<evidence type="ECO:0000313" key="33">
    <source>
        <dbReference type="EMBL" id="KAK3589903.1"/>
    </source>
</evidence>
<dbReference type="InterPro" id="IPR006089">
    <property type="entry name" value="Acyl-CoA_DH_CS"/>
</dbReference>
<comment type="catalytic activity">
    <reaction evidence="27">
        <text>octadecanoyl-CoA + oxidized [electron-transfer flavoprotein] + H(+) = (2E)-octadecenoyl-CoA + reduced [electron-transfer flavoprotein]</text>
        <dbReference type="Rhea" id="RHEA:47240"/>
        <dbReference type="Rhea" id="RHEA-COMP:10685"/>
        <dbReference type="Rhea" id="RHEA-COMP:10686"/>
        <dbReference type="ChEBI" id="CHEBI:15378"/>
        <dbReference type="ChEBI" id="CHEBI:57394"/>
        <dbReference type="ChEBI" id="CHEBI:57692"/>
        <dbReference type="ChEBI" id="CHEBI:58307"/>
        <dbReference type="ChEBI" id="CHEBI:71412"/>
    </reaction>
    <physiologicalReaction direction="left-to-right" evidence="27">
        <dbReference type="Rhea" id="RHEA:47241"/>
    </physiologicalReaction>
</comment>
<dbReference type="SUPFAM" id="SSF56645">
    <property type="entry name" value="Acyl-CoA dehydrogenase NM domain-like"/>
    <property type="match status" value="1"/>
</dbReference>
<evidence type="ECO:0000256" key="25">
    <source>
        <dbReference type="ARBA" id="ARBA00049050"/>
    </source>
</evidence>
<dbReference type="InterPro" id="IPR036250">
    <property type="entry name" value="AcylCo_DH-like_C"/>
</dbReference>
<comment type="similarity">
    <text evidence="4 28">Belongs to the acyl-CoA dehydrogenase family.</text>
</comment>
<comment type="catalytic activity">
    <reaction evidence="23">
        <text>tetracosanoyl-CoA + oxidized [electron-transfer flavoprotein] + H(+) = (2E)-tetracosenoyl-CoA + reduced [electron-transfer flavoprotein]</text>
        <dbReference type="Rhea" id="RHEA:47232"/>
        <dbReference type="Rhea" id="RHEA-COMP:10685"/>
        <dbReference type="Rhea" id="RHEA-COMP:10686"/>
        <dbReference type="ChEBI" id="CHEBI:15378"/>
        <dbReference type="ChEBI" id="CHEBI:57692"/>
        <dbReference type="ChEBI" id="CHEBI:58307"/>
        <dbReference type="ChEBI" id="CHEBI:65052"/>
        <dbReference type="ChEBI" id="CHEBI:74693"/>
    </reaction>
    <physiologicalReaction direction="left-to-right" evidence="23">
        <dbReference type="Rhea" id="RHEA:47233"/>
    </physiologicalReaction>
</comment>
<evidence type="ECO:0000256" key="14">
    <source>
        <dbReference type="ARBA" id="ARBA00023098"/>
    </source>
</evidence>
<evidence type="ECO:0000256" key="11">
    <source>
        <dbReference type="ARBA" id="ARBA00022946"/>
    </source>
</evidence>
<dbReference type="Gene3D" id="1.20.140.10">
    <property type="entry name" value="Butyryl-CoA Dehydrogenase, subunit A, domain 3"/>
    <property type="match status" value="2"/>
</dbReference>
<comment type="pathway">
    <text evidence="3">Lipid metabolism; mitochondrial fatty acid beta-oxidation.</text>
</comment>
<dbReference type="Gene3D" id="2.40.110.10">
    <property type="entry name" value="Butyryl-CoA Dehydrogenase, subunit A, domain 2"/>
    <property type="match status" value="1"/>
</dbReference>
<evidence type="ECO:0000256" key="5">
    <source>
        <dbReference type="ARBA" id="ARBA00022553"/>
    </source>
</evidence>
<dbReference type="GO" id="GO:0050660">
    <property type="term" value="F:flavin adenine dinucleotide binding"/>
    <property type="evidence" value="ECO:0007669"/>
    <property type="project" value="InterPro"/>
</dbReference>
<evidence type="ECO:0000256" key="4">
    <source>
        <dbReference type="ARBA" id="ARBA00009347"/>
    </source>
</evidence>
<comment type="subunit">
    <text evidence="20">Homodimer. Homodimerizes after import into the mitochondrion.</text>
</comment>
<dbReference type="FunFam" id="1.20.140.10:FF:000008">
    <property type="entry name" value="acyl-CoA dehydrogenase family member 9, mitochondrial"/>
    <property type="match status" value="1"/>
</dbReference>
<dbReference type="GO" id="GO:0017099">
    <property type="term" value="F:very-long-chain fatty acyl-CoA dehydrogenase activity"/>
    <property type="evidence" value="ECO:0007669"/>
    <property type="project" value="UniProtKB-EC"/>
</dbReference>
<comment type="catalytic activity">
    <reaction evidence="26">
        <text>eicosanoyl-CoA + oxidized [electron-transfer flavoprotein] + H(+) = (2E)-eicosenoyl-CoA + reduced [electron-transfer flavoprotein]</text>
        <dbReference type="Rhea" id="RHEA:47236"/>
        <dbReference type="Rhea" id="RHEA-COMP:10685"/>
        <dbReference type="Rhea" id="RHEA-COMP:10686"/>
        <dbReference type="ChEBI" id="CHEBI:15378"/>
        <dbReference type="ChEBI" id="CHEBI:57380"/>
        <dbReference type="ChEBI" id="CHEBI:57692"/>
        <dbReference type="ChEBI" id="CHEBI:58307"/>
        <dbReference type="ChEBI" id="CHEBI:74691"/>
    </reaction>
    <physiologicalReaction direction="left-to-right" evidence="26">
        <dbReference type="Rhea" id="RHEA:47237"/>
    </physiologicalReaction>
</comment>
<dbReference type="PANTHER" id="PTHR43884:SF11">
    <property type="entry name" value="VERY LONG-CHAIN SPECIFIC ACYL-COA DEHYDROGENASE, MITOCHONDRIAL"/>
    <property type="match status" value="1"/>
</dbReference>
<comment type="catalytic activity">
    <reaction evidence="21">
        <text>dodecanoyl-CoA + oxidized [electron-transfer flavoprotein] + H(+) = (2E)-dodecenoyl-CoA + reduced [electron-transfer flavoprotein]</text>
        <dbReference type="Rhea" id="RHEA:47296"/>
        <dbReference type="Rhea" id="RHEA-COMP:10685"/>
        <dbReference type="Rhea" id="RHEA-COMP:10686"/>
        <dbReference type="ChEBI" id="CHEBI:15378"/>
        <dbReference type="ChEBI" id="CHEBI:57330"/>
        <dbReference type="ChEBI" id="CHEBI:57375"/>
        <dbReference type="ChEBI" id="CHEBI:57692"/>
        <dbReference type="ChEBI" id="CHEBI:58307"/>
    </reaction>
    <physiologicalReaction direction="left-to-right" evidence="21">
        <dbReference type="Rhea" id="RHEA:47297"/>
    </physiologicalReaction>
</comment>
<comment type="function">
    <text evidence="19">Very long-chain specific acyl-CoA dehydrogenase is one of the acyl-CoA dehydrogenases that catalyze the first step of mitochondrial fatty acid beta-oxidation, an aerobic process breaking down fatty acids into acetyl-CoA and allowing the production of energy from fats. The first step of fatty acid beta-oxidation consists in the removal of one hydrogen from C-2 and C-3 of the straight-chain fatty acyl-CoA thioester, resulting in the formation of trans-2-enoyl-CoA. Among the different mitochondrial acyl-CoA dehydrogenases, very long-chain specific acyl-CoA dehydrogenase acts specifically on acyl-CoAs with saturated 12 to 24 carbons long primary chains.</text>
</comment>
<evidence type="ECO:0000256" key="23">
    <source>
        <dbReference type="ARBA" id="ARBA00048086"/>
    </source>
</evidence>
<evidence type="ECO:0000256" key="6">
    <source>
        <dbReference type="ARBA" id="ARBA00022630"/>
    </source>
</evidence>
<comment type="cofactor">
    <cofactor evidence="1 28">
        <name>FAD</name>
        <dbReference type="ChEBI" id="CHEBI:57692"/>
    </cofactor>
</comment>
<evidence type="ECO:0000259" key="30">
    <source>
        <dbReference type="Pfam" id="PF02770"/>
    </source>
</evidence>
<evidence type="ECO:0000256" key="3">
    <source>
        <dbReference type="ARBA" id="ARBA00005198"/>
    </source>
</evidence>
<comment type="subcellular location">
    <subcellularLocation>
        <location evidence="2">Mitochondrion inner membrane</location>
        <topology evidence="2">Peripheral membrane protein</topology>
    </subcellularLocation>
</comment>
<evidence type="ECO:0000259" key="31">
    <source>
        <dbReference type="Pfam" id="PF02771"/>
    </source>
</evidence>
<evidence type="ECO:0000256" key="24">
    <source>
        <dbReference type="ARBA" id="ARBA00049038"/>
    </source>
</evidence>
<evidence type="ECO:0000256" key="16">
    <source>
        <dbReference type="ARBA" id="ARBA00023136"/>
    </source>
</evidence>
<keyword evidence="9 28" id="KW-0274">FAD</keyword>
<reference evidence="33" key="3">
    <citation type="submission" date="2023-05" db="EMBL/GenBank/DDBJ databases">
        <authorList>
            <person name="Smith C.H."/>
        </authorList>
    </citation>
    <scope>NUCLEOTIDE SEQUENCE</scope>
    <source>
        <strain evidence="33">CHS0354</strain>
        <tissue evidence="33">Mantle</tissue>
    </source>
</reference>
<keyword evidence="34" id="KW-1185">Reference proteome</keyword>
<evidence type="ECO:0000256" key="15">
    <source>
        <dbReference type="ARBA" id="ARBA00023128"/>
    </source>
</evidence>
<keyword evidence="10" id="KW-0276">Fatty acid metabolism</keyword>